<dbReference type="PANTHER" id="PTHR43877">
    <property type="entry name" value="AMINOALKYLPHOSPHONATE N-ACETYLTRANSFERASE-RELATED-RELATED"/>
    <property type="match status" value="1"/>
</dbReference>
<organism evidence="5 6">
    <name type="scientific">Beauveria asiatica</name>
    <dbReference type="NCBI Taxonomy" id="1069075"/>
    <lineage>
        <taxon>Eukaryota</taxon>
        <taxon>Fungi</taxon>
        <taxon>Dikarya</taxon>
        <taxon>Ascomycota</taxon>
        <taxon>Pezizomycotina</taxon>
        <taxon>Sordariomycetes</taxon>
        <taxon>Hypocreomycetidae</taxon>
        <taxon>Hypocreales</taxon>
        <taxon>Cordycipitaceae</taxon>
        <taxon>Beauveria</taxon>
    </lineage>
</organism>
<comment type="caution">
    <text evidence="5">The sequence shown here is derived from an EMBL/GenBank/DDBJ whole genome shotgun (WGS) entry which is preliminary data.</text>
</comment>
<name>A0AAW0S6E2_9HYPO</name>
<dbReference type="GO" id="GO:0016747">
    <property type="term" value="F:acyltransferase activity, transferring groups other than amino-acyl groups"/>
    <property type="evidence" value="ECO:0007669"/>
    <property type="project" value="InterPro"/>
</dbReference>
<feature type="compositionally biased region" description="Basic and acidic residues" evidence="3">
    <location>
        <begin position="230"/>
        <end position="242"/>
    </location>
</feature>
<evidence type="ECO:0000256" key="3">
    <source>
        <dbReference type="SAM" id="MobiDB-lite"/>
    </source>
</evidence>
<feature type="domain" description="N-acetyltransferase" evidence="4">
    <location>
        <begin position="1"/>
        <end position="164"/>
    </location>
</feature>
<keyword evidence="1" id="KW-0808">Transferase</keyword>
<accession>A0AAW0S6E2</accession>
<dbReference type="Gene3D" id="3.40.630.30">
    <property type="match status" value="1"/>
</dbReference>
<dbReference type="InterPro" id="IPR016181">
    <property type="entry name" value="Acyl_CoA_acyltransferase"/>
</dbReference>
<evidence type="ECO:0000256" key="1">
    <source>
        <dbReference type="ARBA" id="ARBA00022679"/>
    </source>
</evidence>
<dbReference type="CDD" id="cd04301">
    <property type="entry name" value="NAT_SF"/>
    <property type="match status" value="1"/>
</dbReference>
<keyword evidence="6" id="KW-1185">Reference proteome</keyword>
<gene>
    <name evidence="5" type="ORF">G3M48_003504</name>
</gene>
<proteinExistence type="predicted"/>
<sequence length="319" mass="34690">MNIRPANDFTFEQIAQCSNEAFADYFGHPIVWTPEELAVYVPGHCISRERSLVACPEGSDTPVGFALMAYRDDLPGHARLAAMGVVPAWAGKGVGSRLLAAVLDAARADGTNTIWLEVITDNAPAIKLYSRYGFQPVRALAGWTRDEEPAAAAAAAVVVEKPDELSLHGQPALEEQTPEEVLRLLRQHGAAAAAAAADLPWQLWHQFALATRPQACRGFRLGSAHCAISDPERDQRSSKDDNNNDNNNPVSLLGVVVVPEEARGRGDATALLRAVMARYPGKKWKAPATIPLEYGETIARRLGFTMETIRMDLMKLSLE</sequence>
<dbReference type="Proteomes" id="UP001397290">
    <property type="component" value="Unassembled WGS sequence"/>
</dbReference>
<evidence type="ECO:0000259" key="4">
    <source>
        <dbReference type="PROSITE" id="PS51186"/>
    </source>
</evidence>
<dbReference type="AlphaFoldDB" id="A0AAW0S6E2"/>
<feature type="region of interest" description="Disordered" evidence="3">
    <location>
        <begin position="230"/>
        <end position="250"/>
    </location>
</feature>
<dbReference type="PROSITE" id="PS51186">
    <property type="entry name" value="GNAT"/>
    <property type="match status" value="1"/>
</dbReference>
<dbReference type="EMBL" id="JAAHCF010000023">
    <property type="protein sequence ID" value="KAK8150209.1"/>
    <property type="molecule type" value="Genomic_DNA"/>
</dbReference>
<keyword evidence="2" id="KW-0012">Acyltransferase</keyword>
<evidence type="ECO:0000256" key="2">
    <source>
        <dbReference type="ARBA" id="ARBA00023315"/>
    </source>
</evidence>
<protein>
    <recommendedName>
        <fullName evidence="4">N-acetyltransferase domain-containing protein</fullName>
    </recommendedName>
</protein>
<dbReference type="SUPFAM" id="SSF55729">
    <property type="entry name" value="Acyl-CoA N-acyltransferases (Nat)"/>
    <property type="match status" value="2"/>
</dbReference>
<dbReference type="InterPro" id="IPR050832">
    <property type="entry name" value="Bact_Acetyltransf"/>
</dbReference>
<dbReference type="Pfam" id="PF00583">
    <property type="entry name" value="Acetyltransf_1"/>
    <property type="match status" value="1"/>
</dbReference>
<evidence type="ECO:0000313" key="5">
    <source>
        <dbReference type="EMBL" id="KAK8150209.1"/>
    </source>
</evidence>
<dbReference type="InterPro" id="IPR000182">
    <property type="entry name" value="GNAT_dom"/>
</dbReference>
<reference evidence="5 6" key="1">
    <citation type="submission" date="2020-02" db="EMBL/GenBank/DDBJ databases">
        <title>Comparative genomics of the hypocrealean fungal genus Beauvera.</title>
        <authorList>
            <person name="Showalter D.N."/>
            <person name="Bushley K.E."/>
            <person name="Rehner S.A."/>
        </authorList>
    </citation>
    <scope>NUCLEOTIDE SEQUENCE [LARGE SCALE GENOMIC DNA]</scope>
    <source>
        <strain evidence="5 6">ARSEF4384</strain>
    </source>
</reference>
<dbReference type="PANTHER" id="PTHR43877:SF1">
    <property type="entry name" value="ACETYLTRANSFERASE"/>
    <property type="match status" value="1"/>
</dbReference>
<evidence type="ECO:0000313" key="6">
    <source>
        <dbReference type="Proteomes" id="UP001397290"/>
    </source>
</evidence>